<dbReference type="GO" id="GO:0000146">
    <property type="term" value="F:microfilament motor activity"/>
    <property type="evidence" value="ECO:0007669"/>
    <property type="project" value="TreeGrafter"/>
</dbReference>
<evidence type="ECO:0000256" key="5">
    <source>
        <dbReference type="ARBA" id="ARBA00023203"/>
    </source>
</evidence>
<keyword evidence="5 6" id="KW-0009">Actin-binding</keyword>
<evidence type="ECO:0000256" key="3">
    <source>
        <dbReference type="ARBA" id="ARBA00023123"/>
    </source>
</evidence>
<keyword evidence="11" id="KW-1185">Reference proteome</keyword>
<keyword evidence="3 6" id="KW-0518">Myosin</keyword>
<dbReference type="InterPro" id="IPR036961">
    <property type="entry name" value="Kinesin_motor_dom_sf"/>
</dbReference>
<dbReference type="PANTHER" id="PTHR13140:SF706">
    <property type="entry name" value="DILUTE CLASS UNCONVENTIONAL MYOSIN, ISOFORM C"/>
    <property type="match status" value="1"/>
</dbReference>
<evidence type="ECO:0000313" key="10">
    <source>
        <dbReference type="EMBL" id="KAJ8601169.1"/>
    </source>
</evidence>
<evidence type="ECO:0000259" key="9">
    <source>
        <dbReference type="PROSITE" id="PS51456"/>
    </source>
</evidence>
<dbReference type="GO" id="GO:0016020">
    <property type="term" value="C:membrane"/>
    <property type="evidence" value="ECO:0007669"/>
    <property type="project" value="TreeGrafter"/>
</dbReference>
<protein>
    <recommendedName>
        <fullName evidence="12">Myosin heavy chain</fullName>
    </recommendedName>
</protein>
<dbReference type="GO" id="GO:0005737">
    <property type="term" value="C:cytoplasm"/>
    <property type="evidence" value="ECO:0007669"/>
    <property type="project" value="TreeGrafter"/>
</dbReference>
<evidence type="ECO:0000256" key="7">
    <source>
        <dbReference type="SAM" id="Coils"/>
    </source>
</evidence>
<dbReference type="SUPFAM" id="SSF52540">
    <property type="entry name" value="P-loop containing nucleoside triphosphate hydrolases"/>
    <property type="match status" value="1"/>
</dbReference>
<feature type="coiled-coil region" evidence="7">
    <location>
        <begin position="1530"/>
        <end position="1557"/>
    </location>
</feature>
<reference evidence="10" key="1">
    <citation type="submission" date="2023-01" db="EMBL/GenBank/DDBJ databases">
        <title>Metagenome sequencing of chrysophaentin producing Chrysophaeum taylorii.</title>
        <authorList>
            <person name="Davison J."/>
            <person name="Bewley C."/>
        </authorList>
    </citation>
    <scope>NUCLEOTIDE SEQUENCE</scope>
    <source>
        <strain evidence="10">NIES-1699</strain>
    </source>
</reference>
<dbReference type="PROSITE" id="PS51456">
    <property type="entry name" value="MYOSIN_MOTOR"/>
    <property type="match status" value="1"/>
</dbReference>
<keyword evidence="4 6" id="KW-0505">Motor protein</keyword>
<evidence type="ECO:0000259" key="8">
    <source>
        <dbReference type="PROSITE" id="PS51016"/>
    </source>
</evidence>
<evidence type="ECO:0000256" key="4">
    <source>
        <dbReference type="ARBA" id="ARBA00023175"/>
    </source>
</evidence>
<dbReference type="GO" id="GO:0051015">
    <property type="term" value="F:actin filament binding"/>
    <property type="evidence" value="ECO:0007669"/>
    <property type="project" value="TreeGrafter"/>
</dbReference>
<sequence length="1977" mass="218900">MSSSSSSLGGGASWVWVEDEEEVVVPGMVVAGGVEVAGVVRDAEIISAQPPPCDPQCFEGPRDLTTLNALDEFALLHALRVRYGRDEIYTYVSDILISVNPFKKVAYSPPRGPHVLDVSAKARAALGEGSSSQAICISGESGAGKTEATKLVLQHLASGLDELILKSNPITEAFGNAKTVRNNNSSRFGKWTELKMQKHAISSASIVVYLLEKSRVSRVADGEKNFHVFYKLGGGGGDDDHKFFFGFPNDRDIDEVNAAMDAMGIEKEEVQAVAKGVLWLGDIEFRGEDVADCDDPVEASRCFGCDPELLKESLVARTFGARSVIRKPLKPAQARAARDAIAKATYSRLFEFLVSRINDAIGGGGGEISTTTTIGVLDIFGFEHFETNSLEQLCINYCNEKLQAFFNDYVFSKELIEYEREGVSLEFVDDRESKTLELLEHKRHGVFAMIDEEVSVPRGNDEALLSKLRHRHREDPGFEVPRFSPITFGIVHYARVVFYDVSGFVDKNRDRLMEVSCDFENSVMRALYDDGDSTTSSKNKTTICGKFRRQLDDLAATLEACQPHFVRCLKPNSLKVPDKFDAKMILGQMRCAGVLEVCRIRREGYPVRLPFPDFLRRYRCCLFRRFESNSASELVEALLEEKKKQYVVGKTKIFLKSSEELDRKRDAALGLRFAKLQAIYRGRASRRRISAIKAALDARDVARVKELVETDDYIMPPSSLLVAARRFLAVQSAAEARDLAALERALEEYEDESARELARVLTLEPKIAARLRAATEDAAELRAAIAEGEKLEERGGRLLLGEAKERLRRLEKRTELAKAVASRDVDAIRNAIYEEEEDSEDSLVEEAKRLLSCFEELEAAIVAATESRELDTLNTALSNPLLDDDDDDDCPLKAVAEKVREEILDEERRLETLREALVLGTDREKLREAVADVEKLRRRKNQKLAEEARERLVVLEKRSELEKAIAARDVEALRSAMYEAAEDSEDRLVVEEGKRLLANLEALEAAIAARDLAELDAALANFLNLRETPVVPQIKVAEKVREEILDEERRLEALREALVGTDREKLREAVANVPFAGTVEVARAEERIRCEEEVERLLSEGKACDEELISKVATPELKERAKRVVADLKKSKLIASLPLKYEDLLAKQKEFPGEARIFAALRGREELLLAGDDVEGVEELRKTLVFGPEEEEAVERSRKARERVAKADHLVDAVESLDPDRIAAARKNCPGCPEKAVALAAKFENDLRESLAALQTDDVSSLEVAIVRASTLGLEVQGAKKRLARLVRLREANRALLRACRKAEWSRDPSELVDLLEEDDASESKEAKEASDLATVLEIERAARDRLEKAVDAVEIEAALAAVGESDLPEAIEARARLRVENTTTKEPALFKAAAGGGGGGKKKEELEAALSSSLDNPNLLLAKMFEAGFYDSDAVFRASKILKSRENAKAAAEACRAARGRKDLEKAAKILEKKLVAGSTDEQEEREVLVEARARIAANNALEKAILEKDESKLREAAAADDPELREKAANLLKEIRDARAAEAALADKIAAAKNDILGGGRLTNVQALRAAKRAISDAIKIDEKNLPRELVREARDVVATIETMTGLGAFPRLRSGEVRLVHQTTPLNRSLCRLDDRLNEVAKTCHRDILGFCGDICMSYPAAMAQDLLRRGLSSEDDDYQIRDEIFLQLAMQVTDNPSGTSAYRAWRLALLCLRTFHPSDDLKPLLEDMARGGADVFVVSDALKPSVDAFVAALLNTDNTPPSGVVPAPDDILAFCFNNKSQERSMKMVRRASVNRKRLHLKEIGDTLNNTAYDALVPLELRDVLQTSTNDDDAAVEAAFDQLDVMQRAAQVKDRFVALVEQARAALETSSGATEPHAMDLEAQLNLVQTTKIPGLEVAQIIAAEELVARVYDQIDLKHALLESNDAPSLKIALRRANQMRDTHLDAVKDAEGRLDALAPPSFFDKLFYGRGKS</sequence>
<dbReference type="GO" id="GO:0005524">
    <property type="term" value="F:ATP binding"/>
    <property type="evidence" value="ECO:0007669"/>
    <property type="project" value="UniProtKB-UniRule"/>
</dbReference>
<dbReference type="Gene3D" id="1.20.5.4820">
    <property type="match status" value="1"/>
</dbReference>
<feature type="domain" description="Myosin motor" evidence="9">
    <location>
        <begin position="59"/>
        <end position="669"/>
    </location>
</feature>
<feature type="coiled-coil region" evidence="7">
    <location>
        <begin position="732"/>
        <end position="820"/>
    </location>
</feature>
<evidence type="ECO:0000256" key="1">
    <source>
        <dbReference type="ARBA" id="ARBA00022741"/>
    </source>
</evidence>
<dbReference type="Pfam" id="PF00063">
    <property type="entry name" value="Myosin_head"/>
    <property type="match status" value="2"/>
</dbReference>
<evidence type="ECO:0000313" key="11">
    <source>
        <dbReference type="Proteomes" id="UP001230188"/>
    </source>
</evidence>
<keyword evidence="1 6" id="KW-0547">Nucleotide-binding</keyword>
<organism evidence="10 11">
    <name type="scientific">Chrysophaeum taylorii</name>
    <dbReference type="NCBI Taxonomy" id="2483200"/>
    <lineage>
        <taxon>Eukaryota</taxon>
        <taxon>Sar</taxon>
        <taxon>Stramenopiles</taxon>
        <taxon>Ochrophyta</taxon>
        <taxon>Pelagophyceae</taxon>
        <taxon>Pelagomonadales</taxon>
        <taxon>Pelagomonadaceae</taxon>
        <taxon>Chrysophaeum</taxon>
    </lineage>
</organism>
<dbReference type="CDD" id="cd00124">
    <property type="entry name" value="MYSc"/>
    <property type="match status" value="1"/>
</dbReference>
<feature type="coiled-coil region" evidence="7">
    <location>
        <begin position="896"/>
        <end position="958"/>
    </location>
</feature>
<dbReference type="SMART" id="SM00139">
    <property type="entry name" value="MyTH4"/>
    <property type="match status" value="1"/>
</dbReference>
<feature type="domain" description="MyTH4" evidence="8">
    <location>
        <begin position="1624"/>
        <end position="1779"/>
    </location>
</feature>
<evidence type="ECO:0000256" key="2">
    <source>
        <dbReference type="ARBA" id="ARBA00022840"/>
    </source>
</evidence>
<accession>A0AAD7XK64</accession>
<dbReference type="GO" id="GO:0016459">
    <property type="term" value="C:myosin complex"/>
    <property type="evidence" value="ECO:0007669"/>
    <property type="project" value="UniProtKB-KW"/>
</dbReference>
<feature type="binding site" evidence="6">
    <location>
        <begin position="139"/>
        <end position="146"/>
    </location>
    <ligand>
        <name>ATP</name>
        <dbReference type="ChEBI" id="CHEBI:30616"/>
    </ligand>
</feature>
<gene>
    <name evidence="10" type="ORF">CTAYLR_008278</name>
</gene>
<dbReference type="Gene3D" id="3.40.850.10">
    <property type="entry name" value="Kinesin motor domain"/>
    <property type="match status" value="1"/>
</dbReference>
<dbReference type="PROSITE" id="PS51016">
    <property type="entry name" value="MYTH4"/>
    <property type="match status" value="1"/>
</dbReference>
<dbReference type="InterPro" id="IPR038185">
    <property type="entry name" value="MyTH4_dom_sf"/>
</dbReference>
<proteinExistence type="inferred from homology"/>
<dbReference type="Proteomes" id="UP001230188">
    <property type="component" value="Unassembled WGS sequence"/>
</dbReference>
<dbReference type="PROSITE" id="PS50096">
    <property type="entry name" value="IQ"/>
    <property type="match status" value="1"/>
</dbReference>
<dbReference type="Gene3D" id="1.10.10.820">
    <property type="match status" value="1"/>
</dbReference>
<comment type="caution">
    <text evidence="10">The sequence shown here is derived from an EMBL/GenBank/DDBJ whole genome shotgun (WGS) entry which is preliminary data.</text>
</comment>
<dbReference type="Gene3D" id="1.20.58.530">
    <property type="match status" value="1"/>
</dbReference>
<name>A0AAD7XK64_9STRA</name>
<comment type="similarity">
    <text evidence="6">Belongs to the TRAFAC class myosin-kinesin ATPase superfamily. Myosin family.</text>
</comment>
<keyword evidence="7" id="KW-0175">Coiled coil</keyword>
<evidence type="ECO:0000256" key="6">
    <source>
        <dbReference type="PROSITE-ProRule" id="PRU00782"/>
    </source>
</evidence>
<dbReference type="EMBL" id="JAQMWT010000446">
    <property type="protein sequence ID" value="KAJ8601169.1"/>
    <property type="molecule type" value="Genomic_DNA"/>
</dbReference>
<dbReference type="PANTHER" id="PTHR13140">
    <property type="entry name" value="MYOSIN"/>
    <property type="match status" value="1"/>
</dbReference>
<dbReference type="GO" id="GO:0007015">
    <property type="term" value="P:actin filament organization"/>
    <property type="evidence" value="ECO:0007669"/>
    <property type="project" value="TreeGrafter"/>
</dbReference>
<evidence type="ECO:0008006" key="12">
    <source>
        <dbReference type="Google" id="ProtNLM"/>
    </source>
</evidence>
<dbReference type="PRINTS" id="PR00193">
    <property type="entry name" value="MYOSINHEAVY"/>
</dbReference>
<feature type="coiled-coil region" evidence="7">
    <location>
        <begin position="1034"/>
        <end position="1064"/>
    </location>
</feature>
<dbReference type="Pfam" id="PF00784">
    <property type="entry name" value="MyTH4"/>
    <property type="match status" value="1"/>
</dbReference>
<dbReference type="Gene3D" id="1.20.120.720">
    <property type="entry name" value="Myosin VI head, motor domain, U50 subdomain"/>
    <property type="match status" value="1"/>
</dbReference>
<keyword evidence="2 6" id="KW-0067">ATP-binding</keyword>
<dbReference type="InterPro" id="IPR027417">
    <property type="entry name" value="P-loop_NTPase"/>
</dbReference>
<feature type="region of interest" description="Actin-binding" evidence="6">
    <location>
        <begin position="551"/>
        <end position="573"/>
    </location>
</feature>
<dbReference type="SMART" id="SM00242">
    <property type="entry name" value="MYSc"/>
    <property type="match status" value="1"/>
</dbReference>
<dbReference type="InterPro" id="IPR001609">
    <property type="entry name" value="Myosin_head_motor_dom-like"/>
</dbReference>
<dbReference type="InterPro" id="IPR000857">
    <property type="entry name" value="MyTH4_dom"/>
</dbReference>
<dbReference type="Gene3D" id="1.25.40.530">
    <property type="entry name" value="MyTH4 domain"/>
    <property type="match status" value="1"/>
</dbReference>